<reference evidence="3" key="1">
    <citation type="submission" date="2023-03" db="EMBL/GenBank/DDBJ databases">
        <title>Massive genome expansion in bonnet fungi (Mycena s.s.) driven by repeated elements and novel gene families across ecological guilds.</title>
        <authorList>
            <consortium name="Lawrence Berkeley National Laboratory"/>
            <person name="Harder C.B."/>
            <person name="Miyauchi S."/>
            <person name="Viragh M."/>
            <person name="Kuo A."/>
            <person name="Thoen E."/>
            <person name="Andreopoulos B."/>
            <person name="Lu D."/>
            <person name="Skrede I."/>
            <person name="Drula E."/>
            <person name="Henrissat B."/>
            <person name="Morin E."/>
            <person name="Kohler A."/>
            <person name="Barry K."/>
            <person name="LaButti K."/>
            <person name="Morin E."/>
            <person name="Salamov A."/>
            <person name="Lipzen A."/>
            <person name="Mereny Z."/>
            <person name="Hegedus B."/>
            <person name="Baldrian P."/>
            <person name="Stursova M."/>
            <person name="Weitz H."/>
            <person name="Taylor A."/>
            <person name="Grigoriev I.V."/>
            <person name="Nagy L.G."/>
            <person name="Martin F."/>
            <person name="Kauserud H."/>
        </authorList>
    </citation>
    <scope>NUCLEOTIDE SEQUENCE</scope>
    <source>
        <strain evidence="3">CBHHK002</strain>
    </source>
</reference>
<dbReference type="Gene3D" id="3.20.20.100">
    <property type="entry name" value="NADP-dependent oxidoreductase domain"/>
    <property type="match status" value="1"/>
</dbReference>
<dbReference type="PANTHER" id="PTHR43625">
    <property type="entry name" value="AFLATOXIN B1 ALDEHYDE REDUCTASE"/>
    <property type="match status" value="1"/>
</dbReference>
<feature type="domain" description="NADP-dependent oxidoreductase" evidence="2">
    <location>
        <begin position="14"/>
        <end position="148"/>
    </location>
</feature>
<dbReference type="GO" id="GO:0005737">
    <property type="term" value="C:cytoplasm"/>
    <property type="evidence" value="ECO:0007669"/>
    <property type="project" value="TreeGrafter"/>
</dbReference>
<sequence>MHPLSNLRSMIHRQSSIYAKDPKIALLQTCRELEVTTIAYSALGRGLLSGLIHPQRSPDDLPEKDFRRSVERDDATNFSNILKITDRLTALGEKYGMTSSQVALAWLLAQGEDNIPIPGTTKIKYLSDNLASFNVKLSAEDVAAVHALALQADAGHRHRYPPAFAKLLFADTPEL</sequence>
<dbReference type="InterPro" id="IPR023210">
    <property type="entry name" value="NADP_OxRdtase_dom"/>
</dbReference>
<organism evidence="3 4">
    <name type="scientific">Mycena albidolilacea</name>
    <dbReference type="NCBI Taxonomy" id="1033008"/>
    <lineage>
        <taxon>Eukaryota</taxon>
        <taxon>Fungi</taxon>
        <taxon>Dikarya</taxon>
        <taxon>Basidiomycota</taxon>
        <taxon>Agaricomycotina</taxon>
        <taxon>Agaricomycetes</taxon>
        <taxon>Agaricomycetidae</taxon>
        <taxon>Agaricales</taxon>
        <taxon>Marasmiineae</taxon>
        <taxon>Mycenaceae</taxon>
        <taxon>Mycena</taxon>
    </lineage>
</organism>
<accession>A0AAD7F592</accession>
<dbReference type="EMBL" id="JARIHO010000002">
    <property type="protein sequence ID" value="KAJ7366786.1"/>
    <property type="molecule type" value="Genomic_DNA"/>
</dbReference>
<keyword evidence="4" id="KW-1185">Reference proteome</keyword>
<name>A0AAD7F592_9AGAR</name>
<dbReference type="Pfam" id="PF00248">
    <property type="entry name" value="Aldo_ket_red"/>
    <property type="match status" value="1"/>
</dbReference>
<comment type="caution">
    <text evidence="3">The sequence shown here is derived from an EMBL/GenBank/DDBJ whole genome shotgun (WGS) entry which is preliminary data.</text>
</comment>
<dbReference type="InterPro" id="IPR036812">
    <property type="entry name" value="NAD(P)_OxRdtase_dom_sf"/>
</dbReference>
<evidence type="ECO:0000313" key="3">
    <source>
        <dbReference type="EMBL" id="KAJ7366786.1"/>
    </source>
</evidence>
<gene>
    <name evidence="3" type="ORF">DFH08DRAFT_1004239</name>
</gene>
<evidence type="ECO:0000313" key="4">
    <source>
        <dbReference type="Proteomes" id="UP001218218"/>
    </source>
</evidence>
<protein>
    <submittedName>
        <fullName evidence="3">NADP-dependent oxidoreductase domain-containing protein</fullName>
    </submittedName>
</protein>
<proteinExistence type="predicted"/>
<dbReference type="GO" id="GO:0016491">
    <property type="term" value="F:oxidoreductase activity"/>
    <property type="evidence" value="ECO:0007669"/>
    <property type="project" value="UniProtKB-KW"/>
</dbReference>
<dbReference type="InterPro" id="IPR050791">
    <property type="entry name" value="Aldo-Keto_reductase"/>
</dbReference>
<dbReference type="PANTHER" id="PTHR43625:SF40">
    <property type="entry name" value="ALDO-KETO REDUCTASE YAKC [NADP(+)]"/>
    <property type="match status" value="1"/>
</dbReference>
<dbReference type="SUPFAM" id="SSF51430">
    <property type="entry name" value="NAD(P)-linked oxidoreductase"/>
    <property type="match status" value="1"/>
</dbReference>
<dbReference type="Proteomes" id="UP001218218">
    <property type="component" value="Unassembled WGS sequence"/>
</dbReference>
<evidence type="ECO:0000259" key="2">
    <source>
        <dbReference type="Pfam" id="PF00248"/>
    </source>
</evidence>
<keyword evidence="1" id="KW-0560">Oxidoreductase</keyword>
<dbReference type="AlphaFoldDB" id="A0AAD7F592"/>
<evidence type="ECO:0000256" key="1">
    <source>
        <dbReference type="ARBA" id="ARBA00023002"/>
    </source>
</evidence>